<sequence>MAEAEPSYIDYEAFLDPDFSPAGFANALVLSTNNATDTPLDLSTPLSRVLFDLQEIDTHIHALTTKSALPLLAHTQNQTGAADNILKETGTQIASVTQGYERLEKEVVQKWKAADETRIAAEKSLATVRLARAVSRCLGLGRQLESQVAEILGRGSVGQTNTSGAEGAASTTGKESFRALERAAYTILSLRQMFAATSEDDEGYGLDRVKVTRTLRNEFVIPAENMIKSRAQQTVNQFSISSLRVTSNGQSSVSSYKQVRDAKSRLATAAATLYLLSPMPKGTVSASDYKAELLVSTLQGYMHTAIMSSVNTLAKALSQLPTMDRALADVSARCQDVVALESILRHLRAPSHPLFDSSSTTVDQPPSESETAADQSKTHNLLQPLLRNLDTSSLPSYYWRSLASSLSGRVQEIVNRGGVSARTLRSNRDRLKTEIKECVLRSSQASATGAMADKGRSGTDPVSVGNWEREAAVMVSSVVGHLGR</sequence>
<dbReference type="GO" id="GO:0006891">
    <property type="term" value="P:intra-Golgi vesicle-mediated transport"/>
    <property type="evidence" value="ECO:0007669"/>
    <property type="project" value="InterPro"/>
</dbReference>
<dbReference type="Proteomes" id="UP001149074">
    <property type="component" value="Unassembled WGS sequence"/>
</dbReference>
<dbReference type="GO" id="GO:0017119">
    <property type="term" value="C:Golgi transport complex"/>
    <property type="evidence" value="ECO:0007669"/>
    <property type="project" value="InterPro"/>
</dbReference>
<dbReference type="GeneID" id="81355706"/>
<evidence type="ECO:0000313" key="9">
    <source>
        <dbReference type="Proteomes" id="UP001149074"/>
    </source>
</evidence>
<dbReference type="InterPro" id="IPR019465">
    <property type="entry name" value="Cog5"/>
</dbReference>
<dbReference type="EMBL" id="JAPQKI010000004">
    <property type="protein sequence ID" value="KAJ5103704.1"/>
    <property type="molecule type" value="Genomic_DNA"/>
</dbReference>
<dbReference type="OrthoDB" id="18786at2759"/>
<feature type="region of interest" description="Disordered" evidence="5">
    <location>
        <begin position="354"/>
        <end position="380"/>
    </location>
</feature>
<keyword evidence="3" id="KW-0333">Golgi apparatus</keyword>
<dbReference type="InterPro" id="IPR049176">
    <property type="entry name" value="COG5_N"/>
</dbReference>
<protein>
    <recommendedName>
        <fullName evidence="2">Conserved oligomeric Golgi complex subunit 5</fullName>
    </recommendedName>
</protein>
<feature type="domain" description="Conserved oligomeric Golgi complex subunit 5 helical" evidence="7">
    <location>
        <begin position="241"/>
        <end position="438"/>
    </location>
</feature>
<reference evidence="8" key="1">
    <citation type="submission" date="2022-11" db="EMBL/GenBank/DDBJ databases">
        <authorList>
            <person name="Petersen C."/>
        </authorList>
    </citation>
    <scope>NUCLEOTIDE SEQUENCE</scope>
    <source>
        <strain evidence="8">IBT 30761</strain>
    </source>
</reference>
<evidence type="ECO:0000256" key="4">
    <source>
        <dbReference type="ARBA" id="ARBA00023136"/>
    </source>
</evidence>
<evidence type="ECO:0000259" key="6">
    <source>
        <dbReference type="Pfam" id="PF10392"/>
    </source>
</evidence>
<comment type="caution">
    <text evidence="8">The sequence shown here is derived from an EMBL/GenBank/DDBJ whole genome shotgun (WGS) entry which is preliminary data.</text>
</comment>
<evidence type="ECO:0000256" key="1">
    <source>
        <dbReference type="ARBA" id="ARBA00004395"/>
    </source>
</evidence>
<comment type="subcellular location">
    <subcellularLocation>
        <location evidence="1">Golgi apparatus membrane</location>
        <topology evidence="1">Peripheral membrane protein</topology>
    </subcellularLocation>
</comment>
<dbReference type="InterPro" id="IPR048485">
    <property type="entry name" value="COG5_helical"/>
</dbReference>
<reference evidence="8" key="2">
    <citation type="journal article" date="2023" name="IMA Fungus">
        <title>Comparative genomic study of the Penicillium genus elucidates a diverse pangenome and 15 lateral gene transfer events.</title>
        <authorList>
            <person name="Petersen C."/>
            <person name="Sorensen T."/>
            <person name="Nielsen M.R."/>
            <person name="Sondergaard T.E."/>
            <person name="Sorensen J.L."/>
            <person name="Fitzpatrick D.A."/>
            <person name="Frisvad J.C."/>
            <person name="Nielsen K.L."/>
        </authorList>
    </citation>
    <scope>NUCLEOTIDE SEQUENCE</scope>
    <source>
        <strain evidence="8">IBT 30761</strain>
    </source>
</reference>
<feature type="compositionally biased region" description="Polar residues" evidence="5">
    <location>
        <begin position="356"/>
        <end position="380"/>
    </location>
</feature>
<keyword evidence="4" id="KW-0472">Membrane</keyword>
<dbReference type="AlphaFoldDB" id="A0A9W9FNZ4"/>
<dbReference type="PANTHER" id="PTHR13228">
    <property type="entry name" value="CONSERVED OLIGOMERIC GOLGI COMPLEX COMPONENT 5"/>
    <property type="match status" value="1"/>
</dbReference>
<keyword evidence="9" id="KW-1185">Reference proteome</keyword>
<evidence type="ECO:0000313" key="8">
    <source>
        <dbReference type="EMBL" id="KAJ5103704.1"/>
    </source>
</evidence>
<dbReference type="Pfam" id="PF20649">
    <property type="entry name" value="COG5_C"/>
    <property type="match status" value="1"/>
</dbReference>
<accession>A0A9W9FNZ4</accession>
<evidence type="ECO:0000259" key="7">
    <source>
        <dbReference type="Pfam" id="PF20649"/>
    </source>
</evidence>
<feature type="domain" description="Conserved oligomeric Golgi complex subunit 5 N-terminal" evidence="6">
    <location>
        <begin position="12"/>
        <end position="144"/>
    </location>
</feature>
<evidence type="ECO:0000256" key="3">
    <source>
        <dbReference type="ARBA" id="ARBA00023034"/>
    </source>
</evidence>
<dbReference type="Pfam" id="PF10392">
    <property type="entry name" value="COG5_N"/>
    <property type="match status" value="1"/>
</dbReference>
<organism evidence="8 9">
    <name type="scientific">Penicillium argentinense</name>
    <dbReference type="NCBI Taxonomy" id="1131581"/>
    <lineage>
        <taxon>Eukaryota</taxon>
        <taxon>Fungi</taxon>
        <taxon>Dikarya</taxon>
        <taxon>Ascomycota</taxon>
        <taxon>Pezizomycotina</taxon>
        <taxon>Eurotiomycetes</taxon>
        <taxon>Eurotiomycetidae</taxon>
        <taxon>Eurotiales</taxon>
        <taxon>Aspergillaceae</taxon>
        <taxon>Penicillium</taxon>
    </lineage>
</organism>
<proteinExistence type="predicted"/>
<dbReference type="PANTHER" id="PTHR13228:SF3">
    <property type="entry name" value="CONSERVED OLIGOMERIC GOLGI COMPLEX SUBUNIT 5"/>
    <property type="match status" value="1"/>
</dbReference>
<evidence type="ECO:0000256" key="2">
    <source>
        <dbReference type="ARBA" id="ARBA00020974"/>
    </source>
</evidence>
<dbReference type="GO" id="GO:0000139">
    <property type="term" value="C:Golgi membrane"/>
    <property type="evidence" value="ECO:0007669"/>
    <property type="project" value="UniProtKB-SubCell"/>
</dbReference>
<name>A0A9W9FNZ4_9EURO</name>
<evidence type="ECO:0000256" key="5">
    <source>
        <dbReference type="SAM" id="MobiDB-lite"/>
    </source>
</evidence>
<dbReference type="RefSeq" id="XP_056477084.1">
    <property type="nucleotide sequence ID" value="XM_056616727.1"/>
</dbReference>
<gene>
    <name evidence="8" type="ORF">N7532_004233</name>
</gene>